<protein>
    <recommendedName>
        <fullName evidence="1">DUF6873 domain-containing protein</fullName>
    </recommendedName>
</protein>
<evidence type="ECO:0000259" key="1">
    <source>
        <dbReference type="Pfam" id="PF21778"/>
    </source>
</evidence>
<dbReference type="AlphaFoldDB" id="A0A174G3U0"/>
<dbReference type="InterPro" id="IPR049238">
    <property type="entry name" value="DUF6873"/>
</dbReference>
<dbReference type="RefSeq" id="WP_027097615.1">
    <property type="nucleotide sequence ID" value="NZ_CABHIH010000001.1"/>
</dbReference>
<gene>
    <name evidence="2" type="ORF">CP373A1_03755</name>
</gene>
<reference evidence="2 3" key="1">
    <citation type="submission" date="2016-06" db="EMBL/GenBank/DDBJ databases">
        <authorList>
            <person name="Kjaerup R.B."/>
            <person name="Dalgaard T.S."/>
            <person name="Juul-Madsen H.R."/>
        </authorList>
    </citation>
    <scope>NUCLEOTIDE SEQUENCE [LARGE SCALE GENOMIC DNA]</scope>
    <source>
        <strain evidence="2 3">373-A1</strain>
    </source>
</reference>
<dbReference type="Proteomes" id="UP000092714">
    <property type="component" value="Unassembled WGS sequence"/>
</dbReference>
<name>A0A174G3U0_9CLOT</name>
<accession>A0A174G3U0</accession>
<dbReference type="GeneID" id="42775451"/>
<comment type="caution">
    <text evidence="2">The sequence shown here is derived from an EMBL/GenBank/DDBJ whole genome shotgun (WGS) entry which is preliminary data.</text>
</comment>
<dbReference type="Pfam" id="PF21778">
    <property type="entry name" value="DUF6873"/>
    <property type="match status" value="1"/>
</dbReference>
<dbReference type="eggNOG" id="ENOG502ZBQJ">
    <property type="taxonomic scope" value="Bacteria"/>
</dbReference>
<sequence>MYCFLDYKISNEELNNIINLNIEPILIPKCPKVYEAINGHVDIQLNILDKRNKKVIVQKDISKDFLNLLSSKGINYILSENSLGTNYPENIIINALITDNLFVHNLNYTDPNLLKFQDSKKTINVKQGYTKCSVLPTGKNAYITSDKGIYKKLIQEDLDVLLIPPGDILLPSLNYGFIGGVGGMISENRLALFGELNCYAYGKEVYKFLYKHDIEPIALKKGKLIDRGSLLYI</sequence>
<evidence type="ECO:0000313" key="3">
    <source>
        <dbReference type="Proteomes" id="UP000092714"/>
    </source>
</evidence>
<proteinExistence type="predicted"/>
<feature type="domain" description="DUF6873" evidence="1">
    <location>
        <begin position="5"/>
        <end position="231"/>
    </location>
</feature>
<dbReference type="EMBL" id="MAPZ01000010">
    <property type="protein sequence ID" value="OBY12050.1"/>
    <property type="molecule type" value="Genomic_DNA"/>
</dbReference>
<evidence type="ECO:0000313" key="2">
    <source>
        <dbReference type="EMBL" id="OBY12050.1"/>
    </source>
</evidence>
<dbReference type="OrthoDB" id="1753686at2"/>
<organism evidence="2 3">
    <name type="scientific">Clostridium paraputrificum</name>
    <dbReference type="NCBI Taxonomy" id="29363"/>
    <lineage>
        <taxon>Bacteria</taxon>
        <taxon>Bacillati</taxon>
        <taxon>Bacillota</taxon>
        <taxon>Clostridia</taxon>
        <taxon>Eubacteriales</taxon>
        <taxon>Clostridiaceae</taxon>
        <taxon>Clostridium</taxon>
    </lineage>
</organism>
<keyword evidence="3" id="KW-1185">Reference proteome</keyword>